<dbReference type="AlphaFoldDB" id="A0A4E0QJM3"/>
<gene>
    <name evidence="1" type="ORF">PN36_34315</name>
</gene>
<evidence type="ECO:0000313" key="2">
    <source>
        <dbReference type="Proteomes" id="UP000030428"/>
    </source>
</evidence>
<comment type="caution">
    <text evidence="1">The sequence shown here is derived from an EMBL/GenBank/DDBJ whole genome shotgun (WGS) entry which is preliminary data.</text>
</comment>
<name>A0A4E0QJM3_9GAMM</name>
<evidence type="ECO:0000313" key="1">
    <source>
        <dbReference type="EMBL" id="TGN99738.1"/>
    </source>
</evidence>
<accession>A0A4E0QJM3</accession>
<keyword evidence="2" id="KW-1185">Reference proteome</keyword>
<reference evidence="1 2" key="1">
    <citation type="journal article" date="2016" name="Front. Microbiol.">
        <title>Single-Cell (Meta-)Genomics of a Dimorphic Candidatus Thiomargarita nelsonii Reveals Genomic Plasticity.</title>
        <authorList>
            <person name="Flood B.E."/>
            <person name="Fliss P."/>
            <person name="Jones D.S."/>
            <person name="Dick G.J."/>
            <person name="Jain S."/>
            <person name="Kaster A.K."/>
            <person name="Winkel M."/>
            <person name="Mussmann M."/>
            <person name="Bailey J."/>
        </authorList>
    </citation>
    <scope>NUCLEOTIDE SEQUENCE [LARGE SCALE GENOMIC DNA]</scope>
    <source>
        <strain evidence="1">Hydrate Ridge</strain>
    </source>
</reference>
<proteinExistence type="predicted"/>
<organism evidence="1 2">
    <name type="scientific">Candidatus Thiomargarita nelsonii</name>
    <dbReference type="NCBI Taxonomy" id="1003181"/>
    <lineage>
        <taxon>Bacteria</taxon>
        <taxon>Pseudomonadati</taxon>
        <taxon>Pseudomonadota</taxon>
        <taxon>Gammaproteobacteria</taxon>
        <taxon>Thiotrichales</taxon>
        <taxon>Thiotrichaceae</taxon>
        <taxon>Thiomargarita</taxon>
    </lineage>
</organism>
<dbReference type="EMBL" id="JSZA02000381">
    <property type="protein sequence ID" value="TGN99738.1"/>
    <property type="molecule type" value="Genomic_DNA"/>
</dbReference>
<dbReference type="Proteomes" id="UP000030428">
    <property type="component" value="Unassembled WGS sequence"/>
</dbReference>
<sequence>MDDKTPIENLVKHPVEALLALRQSQGCFANPKIVLPPHIYGKRKNSRGLNLNAQVQLQALMAQLETFRDKTWQAAPIIDTQVAERAKCLERVADLFEENMAELIVLCSREGNAIGVGAIPCGCP</sequence>
<protein>
    <submittedName>
        <fullName evidence="1">Uncharacterized protein</fullName>
    </submittedName>
</protein>